<dbReference type="GO" id="GO:0008270">
    <property type="term" value="F:zinc ion binding"/>
    <property type="evidence" value="ECO:0007669"/>
    <property type="project" value="UniProtKB-KW"/>
</dbReference>
<evidence type="ECO:0000256" key="6">
    <source>
        <dbReference type="SAM" id="MobiDB-lite"/>
    </source>
</evidence>
<dbReference type="InterPro" id="IPR037278">
    <property type="entry name" value="ARFGAP/RecO"/>
</dbReference>
<dbReference type="Proteomes" id="UP000242188">
    <property type="component" value="Unassembled WGS sequence"/>
</dbReference>
<evidence type="ECO:0000259" key="7">
    <source>
        <dbReference type="PROSITE" id="PS50115"/>
    </source>
</evidence>
<dbReference type="OrthoDB" id="73919at2759"/>
<sequence length="440" mass="48423">MSSRAEKERTKALQEKFQAVLSGLLKDEDNKYCVDCDAKGPRWASWNLGIFLCIRCAGIHRNLGVHITKVKSVNLDSWTTEQVAMMMEMGNSRARAVYEANVPDGFRRPQTDSRSLESFIRAKYEQKKYIAREWVPPKPSIPKELEMDDKADKRKARAKNSGIQLNSVPKPGPKAATGNVSKQSSEETSPPPKKAETKPQPVKSSQDLLGLDMSPGKKPNNQNADLLGDFNDFMGAPSQQTASTVPSSQPLQQNGNAEPNLFEDSNSSAEKVPEKSTKDSIMALFGPTGMPQQQQQQQPQQFGVPGGMYMPQNANPAMYGMPGAVPAQTAGMMYQQQPQGMMAMPQQQQQQPNMYAGMMGMPQQGNMAMAGMPQGNMAMYGQQPQQMQQQQMQFQQMQQQMSAMRVGGGNMMGQPMPSTGGLNWGAQNSSGHTLSTNLWQ</sequence>
<dbReference type="SMART" id="SM00105">
    <property type="entry name" value="ArfGap"/>
    <property type="match status" value="1"/>
</dbReference>
<feature type="domain" description="Arf-GAP" evidence="7">
    <location>
        <begin position="18"/>
        <end position="137"/>
    </location>
</feature>
<proteinExistence type="predicted"/>
<evidence type="ECO:0000256" key="3">
    <source>
        <dbReference type="ARBA" id="ARBA00022771"/>
    </source>
</evidence>
<feature type="compositionally biased region" description="Basic and acidic residues" evidence="6">
    <location>
        <begin position="141"/>
        <end position="152"/>
    </location>
</feature>
<dbReference type="STRING" id="6573.A0A210QF67"/>
<comment type="caution">
    <text evidence="8">The sequence shown here is derived from an EMBL/GenBank/DDBJ whole genome shotgun (WGS) entry which is preliminary data.</text>
</comment>
<feature type="compositionally biased region" description="Low complexity" evidence="6">
    <location>
        <begin position="291"/>
        <end position="301"/>
    </location>
</feature>
<dbReference type="CDD" id="cd08839">
    <property type="entry name" value="ArfGap_SMAP"/>
    <property type="match status" value="1"/>
</dbReference>
<dbReference type="PRINTS" id="PR00405">
    <property type="entry name" value="REVINTRACTNG"/>
</dbReference>
<organism evidence="8 9">
    <name type="scientific">Mizuhopecten yessoensis</name>
    <name type="common">Japanese scallop</name>
    <name type="synonym">Patinopecten yessoensis</name>
    <dbReference type="NCBI Taxonomy" id="6573"/>
    <lineage>
        <taxon>Eukaryota</taxon>
        <taxon>Metazoa</taxon>
        <taxon>Spiralia</taxon>
        <taxon>Lophotrochozoa</taxon>
        <taxon>Mollusca</taxon>
        <taxon>Bivalvia</taxon>
        <taxon>Autobranchia</taxon>
        <taxon>Pteriomorphia</taxon>
        <taxon>Pectinida</taxon>
        <taxon>Pectinoidea</taxon>
        <taxon>Pectinidae</taxon>
        <taxon>Mizuhopecten</taxon>
    </lineage>
</organism>
<keyword evidence="3 5" id="KW-0863">Zinc-finger</keyword>
<dbReference type="InterPro" id="IPR038508">
    <property type="entry name" value="ArfGAP_dom_sf"/>
</dbReference>
<dbReference type="FunFam" id="1.10.220.150:FF:000009">
    <property type="entry name" value="stromal membrane-associated protein 1 isoform X1"/>
    <property type="match status" value="1"/>
</dbReference>
<keyword evidence="4" id="KW-0862">Zinc</keyword>
<evidence type="ECO:0000256" key="5">
    <source>
        <dbReference type="PROSITE-ProRule" id="PRU00288"/>
    </source>
</evidence>
<evidence type="ECO:0000256" key="2">
    <source>
        <dbReference type="ARBA" id="ARBA00022723"/>
    </source>
</evidence>
<dbReference type="GO" id="GO:0005096">
    <property type="term" value="F:GTPase activator activity"/>
    <property type="evidence" value="ECO:0007669"/>
    <property type="project" value="UniProtKB-KW"/>
</dbReference>
<dbReference type="InterPro" id="IPR044732">
    <property type="entry name" value="ArfGAP_SMAP1-like"/>
</dbReference>
<keyword evidence="9" id="KW-1185">Reference proteome</keyword>
<dbReference type="AlphaFoldDB" id="A0A210QF67"/>
<accession>A0A210QF67</accession>
<evidence type="ECO:0000313" key="8">
    <source>
        <dbReference type="EMBL" id="OWF47392.1"/>
    </source>
</evidence>
<protein>
    <submittedName>
        <fullName evidence="8">Stromal membrane-associated protein 1</fullName>
    </submittedName>
</protein>
<dbReference type="Gene3D" id="1.10.220.150">
    <property type="entry name" value="Arf GTPase activating protein"/>
    <property type="match status" value="1"/>
</dbReference>
<dbReference type="InterPro" id="IPR051718">
    <property type="entry name" value="ARF_GTPase-activating"/>
</dbReference>
<feature type="compositionally biased region" description="Polar residues" evidence="6">
    <location>
        <begin position="237"/>
        <end position="269"/>
    </location>
</feature>
<evidence type="ECO:0000256" key="4">
    <source>
        <dbReference type="ARBA" id="ARBA00022833"/>
    </source>
</evidence>
<dbReference type="PROSITE" id="PS50115">
    <property type="entry name" value="ARFGAP"/>
    <property type="match status" value="1"/>
</dbReference>
<reference evidence="8 9" key="1">
    <citation type="journal article" date="2017" name="Nat. Ecol. Evol.">
        <title>Scallop genome provides insights into evolution of bilaterian karyotype and development.</title>
        <authorList>
            <person name="Wang S."/>
            <person name="Zhang J."/>
            <person name="Jiao W."/>
            <person name="Li J."/>
            <person name="Xun X."/>
            <person name="Sun Y."/>
            <person name="Guo X."/>
            <person name="Huan P."/>
            <person name="Dong B."/>
            <person name="Zhang L."/>
            <person name="Hu X."/>
            <person name="Sun X."/>
            <person name="Wang J."/>
            <person name="Zhao C."/>
            <person name="Wang Y."/>
            <person name="Wang D."/>
            <person name="Huang X."/>
            <person name="Wang R."/>
            <person name="Lv J."/>
            <person name="Li Y."/>
            <person name="Zhang Z."/>
            <person name="Liu B."/>
            <person name="Lu W."/>
            <person name="Hui Y."/>
            <person name="Liang J."/>
            <person name="Zhou Z."/>
            <person name="Hou R."/>
            <person name="Li X."/>
            <person name="Liu Y."/>
            <person name="Li H."/>
            <person name="Ning X."/>
            <person name="Lin Y."/>
            <person name="Zhao L."/>
            <person name="Xing Q."/>
            <person name="Dou J."/>
            <person name="Li Y."/>
            <person name="Mao J."/>
            <person name="Guo H."/>
            <person name="Dou H."/>
            <person name="Li T."/>
            <person name="Mu C."/>
            <person name="Jiang W."/>
            <person name="Fu Q."/>
            <person name="Fu X."/>
            <person name="Miao Y."/>
            <person name="Liu J."/>
            <person name="Yu Q."/>
            <person name="Li R."/>
            <person name="Liao H."/>
            <person name="Li X."/>
            <person name="Kong Y."/>
            <person name="Jiang Z."/>
            <person name="Chourrout D."/>
            <person name="Li R."/>
            <person name="Bao Z."/>
        </authorList>
    </citation>
    <scope>NUCLEOTIDE SEQUENCE [LARGE SCALE GENOMIC DNA]</scope>
    <source>
        <strain evidence="8 9">PY_sf001</strain>
    </source>
</reference>
<feature type="region of interest" description="Disordered" evidence="6">
    <location>
        <begin position="138"/>
        <end position="309"/>
    </location>
</feature>
<dbReference type="PANTHER" id="PTHR45705:SF1">
    <property type="entry name" value="FI20236P1"/>
    <property type="match status" value="1"/>
</dbReference>
<name>A0A210QF67_MIZYE</name>
<dbReference type="SUPFAM" id="SSF57863">
    <property type="entry name" value="ArfGap/RecO-like zinc finger"/>
    <property type="match status" value="1"/>
</dbReference>
<dbReference type="Pfam" id="PF01412">
    <property type="entry name" value="ArfGap"/>
    <property type="match status" value="1"/>
</dbReference>
<dbReference type="GO" id="GO:0005737">
    <property type="term" value="C:cytoplasm"/>
    <property type="evidence" value="ECO:0007669"/>
    <property type="project" value="TreeGrafter"/>
</dbReference>
<dbReference type="PANTHER" id="PTHR45705">
    <property type="entry name" value="FI20236P1"/>
    <property type="match status" value="1"/>
</dbReference>
<keyword evidence="2" id="KW-0479">Metal-binding</keyword>
<gene>
    <name evidence="8" type="ORF">KP79_PYT08176</name>
</gene>
<dbReference type="InterPro" id="IPR001164">
    <property type="entry name" value="ArfGAP_dom"/>
</dbReference>
<dbReference type="EMBL" id="NEDP02003918">
    <property type="protein sequence ID" value="OWF47392.1"/>
    <property type="molecule type" value="Genomic_DNA"/>
</dbReference>
<evidence type="ECO:0000256" key="1">
    <source>
        <dbReference type="ARBA" id="ARBA00022468"/>
    </source>
</evidence>
<keyword evidence="1" id="KW-0343">GTPase activation</keyword>
<feature type="compositionally biased region" description="Polar residues" evidence="6">
    <location>
        <begin position="178"/>
        <end position="188"/>
    </location>
</feature>
<evidence type="ECO:0000313" key="9">
    <source>
        <dbReference type="Proteomes" id="UP000242188"/>
    </source>
</evidence>